<dbReference type="GO" id="GO:0005886">
    <property type="term" value="C:plasma membrane"/>
    <property type="evidence" value="ECO:0007669"/>
    <property type="project" value="UniProtKB-SubCell"/>
</dbReference>
<keyword evidence="9 12" id="KW-0472">Membrane</keyword>
<keyword evidence="8 12" id="KW-1133">Transmembrane helix</keyword>
<comment type="catalytic activity">
    <reaction evidence="11">
        <text>di-trans,octa-cis-undecaprenyl diphosphate + H2O = di-trans,octa-cis-undecaprenyl phosphate + phosphate + H(+)</text>
        <dbReference type="Rhea" id="RHEA:28094"/>
        <dbReference type="ChEBI" id="CHEBI:15377"/>
        <dbReference type="ChEBI" id="CHEBI:15378"/>
        <dbReference type="ChEBI" id="CHEBI:43474"/>
        <dbReference type="ChEBI" id="CHEBI:58405"/>
        <dbReference type="ChEBI" id="CHEBI:60392"/>
        <dbReference type="EC" id="3.6.1.27"/>
    </reaction>
</comment>
<dbReference type="EMBL" id="CABQ01000049">
    <property type="protein sequence ID" value="CBI06973.1"/>
    <property type="molecule type" value="Genomic_DNA"/>
</dbReference>
<name>E6QIA8_9ZZZZ</name>
<evidence type="ECO:0000256" key="8">
    <source>
        <dbReference type="ARBA" id="ARBA00022989"/>
    </source>
</evidence>
<comment type="similarity">
    <text evidence="2">Belongs to the UppP family.</text>
</comment>
<feature type="transmembrane region" description="Helical" evidence="12">
    <location>
        <begin position="46"/>
        <end position="64"/>
    </location>
</feature>
<evidence type="ECO:0000256" key="6">
    <source>
        <dbReference type="ARBA" id="ARBA00022692"/>
    </source>
</evidence>
<feature type="transmembrane region" description="Helical" evidence="12">
    <location>
        <begin position="114"/>
        <end position="133"/>
    </location>
</feature>
<dbReference type="PANTHER" id="PTHR30622">
    <property type="entry name" value="UNDECAPRENYL-DIPHOSPHATASE"/>
    <property type="match status" value="1"/>
</dbReference>
<feature type="transmembrane region" description="Helical" evidence="12">
    <location>
        <begin position="192"/>
        <end position="210"/>
    </location>
</feature>
<feature type="transmembrane region" description="Helical" evidence="12">
    <location>
        <begin position="266"/>
        <end position="285"/>
    </location>
</feature>
<evidence type="ECO:0000256" key="2">
    <source>
        <dbReference type="ARBA" id="ARBA00010621"/>
    </source>
</evidence>
<evidence type="ECO:0000256" key="9">
    <source>
        <dbReference type="ARBA" id="ARBA00023136"/>
    </source>
</evidence>
<reference evidence="13" key="1">
    <citation type="submission" date="2009-10" db="EMBL/GenBank/DDBJ databases">
        <title>Diversity of trophic interactions inside an arsenic-rich microbial ecosystem.</title>
        <authorList>
            <person name="Bertin P.N."/>
            <person name="Heinrich-Salmeron A."/>
            <person name="Pelletier E."/>
            <person name="Goulhen-Chollet F."/>
            <person name="Arsene-Ploetze F."/>
            <person name="Gallien S."/>
            <person name="Calteau A."/>
            <person name="Vallenet D."/>
            <person name="Casiot C."/>
            <person name="Chane-Woon-Ming B."/>
            <person name="Giloteaux L."/>
            <person name="Barakat M."/>
            <person name="Bonnefoy V."/>
            <person name="Bruneel O."/>
            <person name="Chandler M."/>
            <person name="Cleiss J."/>
            <person name="Duran R."/>
            <person name="Elbaz-Poulichet F."/>
            <person name="Fonknechten N."/>
            <person name="Lauga B."/>
            <person name="Mornico D."/>
            <person name="Ortet P."/>
            <person name="Schaeffer C."/>
            <person name="Siguier P."/>
            <person name="Alexander Thil Smith A."/>
            <person name="Van Dorsselaer A."/>
            <person name="Weissenbach J."/>
            <person name="Medigue C."/>
            <person name="Le Paslier D."/>
        </authorList>
    </citation>
    <scope>NUCLEOTIDE SEQUENCE</scope>
</reference>
<dbReference type="EC" id="3.6.1.27" evidence="3"/>
<dbReference type="InterPro" id="IPR003824">
    <property type="entry name" value="UppP"/>
</dbReference>
<protein>
    <recommendedName>
        <fullName evidence="4">Undecaprenyl-diphosphatase</fullName>
        <ecNumber evidence="3">3.6.1.27</ecNumber>
    </recommendedName>
    <alternativeName>
        <fullName evidence="10">Undecaprenyl pyrophosphate phosphatase</fullName>
    </alternativeName>
</protein>
<dbReference type="AlphaFoldDB" id="E6QIA8"/>
<sequence>MNHYVISVLLGIVEGLTEFLPVSSTAHLRIAEALLHLDLTDAYWKMYSIVIQLGAILALCLLFLGRITEFIRTFPRGESGDKTIWNHPVSLTMIAFFFTAVPSLLLVRLISKHLENLTVMAISLFVGGVIMWVVDAWSDRKDSDVNEVEQMNLLQAIWIGLCQTLSAVFPGASRSMTTIAAGQIAGLSRPAALEFSFLVSIPTMIAATGYDLVKTLHHGHGVQAETIAPLVMTSERWIVLAIGFVVSFIVALGVVEWFLMWVRKHGFVLFAIYRIVLAILLFTLGRSMLGVG</sequence>
<feature type="transmembrane region" description="Helical" evidence="12">
    <location>
        <begin position="153"/>
        <end position="172"/>
    </location>
</feature>
<evidence type="ECO:0000256" key="4">
    <source>
        <dbReference type="ARBA" id="ARBA00021581"/>
    </source>
</evidence>
<keyword evidence="5" id="KW-1003">Cell membrane</keyword>
<proteinExistence type="inferred from homology"/>
<evidence type="ECO:0000256" key="1">
    <source>
        <dbReference type="ARBA" id="ARBA00004651"/>
    </source>
</evidence>
<keyword evidence="6 12" id="KW-0812">Transmembrane</keyword>
<dbReference type="HAMAP" id="MF_01006">
    <property type="entry name" value="Undec_diphosphatase"/>
    <property type="match status" value="1"/>
</dbReference>
<dbReference type="PANTHER" id="PTHR30622:SF3">
    <property type="entry name" value="UNDECAPRENYL-DIPHOSPHATASE"/>
    <property type="match status" value="1"/>
</dbReference>
<gene>
    <name evidence="13" type="primary">uppP</name>
    <name evidence="13" type="ORF">CARN6_0278</name>
</gene>
<evidence type="ECO:0000256" key="3">
    <source>
        <dbReference type="ARBA" id="ARBA00012374"/>
    </source>
</evidence>
<dbReference type="Pfam" id="PF02673">
    <property type="entry name" value="BacA"/>
    <property type="match status" value="1"/>
</dbReference>
<evidence type="ECO:0000256" key="11">
    <source>
        <dbReference type="ARBA" id="ARBA00047594"/>
    </source>
</evidence>
<organism evidence="13">
    <name type="scientific">mine drainage metagenome</name>
    <dbReference type="NCBI Taxonomy" id="410659"/>
    <lineage>
        <taxon>unclassified sequences</taxon>
        <taxon>metagenomes</taxon>
        <taxon>ecological metagenomes</taxon>
    </lineage>
</organism>
<feature type="transmembrane region" description="Helical" evidence="12">
    <location>
        <begin position="84"/>
        <end position="107"/>
    </location>
</feature>
<keyword evidence="7 13" id="KW-0378">Hydrolase</keyword>
<evidence type="ECO:0000256" key="10">
    <source>
        <dbReference type="ARBA" id="ARBA00032707"/>
    </source>
</evidence>
<dbReference type="GO" id="GO:0050380">
    <property type="term" value="F:undecaprenyl-diphosphatase activity"/>
    <property type="evidence" value="ECO:0007669"/>
    <property type="project" value="UniProtKB-EC"/>
</dbReference>
<feature type="transmembrane region" description="Helical" evidence="12">
    <location>
        <begin position="237"/>
        <end position="259"/>
    </location>
</feature>
<comment type="caution">
    <text evidence="13">The sequence shown here is derived from an EMBL/GenBank/DDBJ whole genome shotgun (WGS) entry which is preliminary data.</text>
</comment>
<evidence type="ECO:0000256" key="12">
    <source>
        <dbReference type="SAM" id="Phobius"/>
    </source>
</evidence>
<evidence type="ECO:0000256" key="5">
    <source>
        <dbReference type="ARBA" id="ARBA00022475"/>
    </source>
</evidence>
<evidence type="ECO:0000313" key="13">
    <source>
        <dbReference type="EMBL" id="CBI06973.1"/>
    </source>
</evidence>
<evidence type="ECO:0000256" key="7">
    <source>
        <dbReference type="ARBA" id="ARBA00022801"/>
    </source>
</evidence>
<comment type="subcellular location">
    <subcellularLocation>
        <location evidence="1">Cell membrane</location>
        <topology evidence="1">Multi-pass membrane protein</topology>
    </subcellularLocation>
</comment>
<accession>E6QIA8</accession>